<organism evidence="2 3">
    <name type="scientific">Goodea atripinnis</name>
    <dbReference type="NCBI Taxonomy" id="208336"/>
    <lineage>
        <taxon>Eukaryota</taxon>
        <taxon>Metazoa</taxon>
        <taxon>Chordata</taxon>
        <taxon>Craniata</taxon>
        <taxon>Vertebrata</taxon>
        <taxon>Euteleostomi</taxon>
        <taxon>Actinopterygii</taxon>
        <taxon>Neopterygii</taxon>
        <taxon>Teleostei</taxon>
        <taxon>Neoteleostei</taxon>
        <taxon>Acanthomorphata</taxon>
        <taxon>Ovalentaria</taxon>
        <taxon>Atherinomorphae</taxon>
        <taxon>Cyprinodontiformes</taxon>
        <taxon>Goodeidae</taxon>
        <taxon>Goodea</taxon>
    </lineage>
</organism>
<feature type="compositionally biased region" description="Polar residues" evidence="1">
    <location>
        <begin position="133"/>
        <end position="142"/>
    </location>
</feature>
<comment type="caution">
    <text evidence="2">The sequence shown here is derived from an EMBL/GenBank/DDBJ whole genome shotgun (WGS) entry which is preliminary data.</text>
</comment>
<evidence type="ECO:0000256" key="1">
    <source>
        <dbReference type="SAM" id="MobiDB-lite"/>
    </source>
</evidence>
<feature type="compositionally biased region" description="Basic and acidic residues" evidence="1">
    <location>
        <begin position="143"/>
        <end position="152"/>
    </location>
</feature>
<dbReference type="EMBL" id="JAHRIO010045787">
    <property type="protein sequence ID" value="MEQ2173438.1"/>
    <property type="molecule type" value="Genomic_DNA"/>
</dbReference>
<evidence type="ECO:0000313" key="3">
    <source>
        <dbReference type="Proteomes" id="UP001476798"/>
    </source>
</evidence>
<proteinExistence type="predicted"/>
<sequence>MRGVYLNDHVGGVSGCNRLSPRKSKLRRRLISKKENPTPSELSSIKDRKSDALNTPLRIIIISPEHTPDKLRTAVERKGKSKKLFALFVGECVIIDLFNPQIKLFTDLTEDVSLKEEEEAGLFKQTKPNNELAINSGQSSAVKRQDSSKDATMKLTPRRSLFKDQYNVSHKRISSVQQEAKSGPNIHPRVRKYLTPAKRQRLSALHTRATLVRGLMSEVTLMVGQIRSRLGQQQRRKKVSPAARDHRNKASSLTILVACQTLIQKLSGDIKVILN</sequence>
<protein>
    <submittedName>
        <fullName evidence="2">Uncharacterized protein</fullName>
    </submittedName>
</protein>
<feature type="region of interest" description="Disordered" evidence="1">
    <location>
        <begin position="133"/>
        <end position="154"/>
    </location>
</feature>
<gene>
    <name evidence="2" type="ORF">GOODEAATRI_032141</name>
</gene>
<reference evidence="2 3" key="1">
    <citation type="submission" date="2021-06" db="EMBL/GenBank/DDBJ databases">
        <authorList>
            <person name="Palmer J.M."/>
        </authorList>
    </citation>
    <scope>NUCLEOTIDE SEQUENCE [LARGE SCALE GENOMIC DNA]</scope>
    <source>
        <strain evidence="2 3">GA_2019</strain>
        <tissue evidence="2">Muscle</tissue>
    </source>
</reference>
<evidence type="ECO:0000313" key="2">
    <source>
        <dbReference type="EMBL" id="MEQ2173438.1"/>
    </source>
</evidence>
<keyword evidence="3" id="KW-1185">Reference proteome</keyword>
<dbReference type="Proteomes" id="UP001476798">
    <property type="component" value="Unassembled WGS sequence"/>
</dbReference>
<accession>A0ABV0NPV0</accession>
<name>A0ABV0NPV0_9TELE</name>